<keyword evidence="9" id="KW-0496">Mitochondrion</keyword>
<feature type="domain" description="Isopropylmalate dehydrogenase-like" evidence="14">
    <location>
        <begin position="297"/>
        <end position="625"/>
    </location>
</feature>
<dbReference type="GO" id="GO:0006099">
    <property type="term" value="P:tricarboxylic acid cycle"/>
    <property type="evidence" value="ECO:0007669"/>
    <property type="project" value="UniProtKB-KW"/>
</dbReference>
<evidence type="ECO:0000256" key="2">
    <source>
        <dbReference type="ARBA" id="ARBA00004173"/>
    </source>
</evidence>
<name>A0A2U3EAZ1_PURLI</name>
<dbReference type="GO" id="GO:0051287">
    <property type="term" value="F:NAD binding"/>
    <property type="evidence" value="ECO:0007669"/>
    <property type="project" value="InterPro"/>
</dbReference>
<comment type="subunit">
    <text evidence="4">Octamer of two non-identical subunits IDH1 and IDH2.</text>
</comment>
<evidence type="ECO:0000313" key="17">
    <source>
        <dbReference type="Proteomes" id="UP000245956"/>
    </source>
</evidence>
<organism evidence="16 17">
    <name type="scientific">Purpureocillium lilacinum</name>
    <name type="common">Paecilomyces lilacinus</name>
    <dbReference type="NCBI Taxonomy" id="33203"/>
    <lineage>
        <taxon>Eukaryota</taxon>
        <taxon>Fungi</taxon>
        <taxon>Dikarya</taxon>
        <taxon>Ascomycota</taxon>
        <taxon>Pezizomycotina</taxon>
        <taxon>Sordariomycetes</taxon>
        <taxon>Hypocreomycetidae</taxon>
        <taxon>Hypocreales</taxon>
        <taxon>Ophiocordycipitaceae</taxon>
        <taxon>Purpureocillium</taxon>
    </lineage>
</organism>
<feature type="region of interest" description="Disordered" evidence="13">
    <location>
        <begin position="219"/>
        <end position="255"/>
    </location>
</feature>
<dbReference type="FunFam" id="3.40.718.10:FF:000001">
    <property type="entry name" value="Isocitrate dehydrogenase [NAD] subunit, mitochondrial"/>
    <property type="match status" value="1"/>
</dbReference>
<dbReference type="GO" id="GO:0004449">
    <property type="term" value="F:isocitrate dehydrogenase (NAD+) activity"/>
    <property type="evidence" value="ECO:0007669"/>
    <property type="project" value="UniProtKB-EC"/>
</dbReference>
<dbReference type="Gene3D" id="3.40.718.10">
    <property type="entry name" value="Isopropylmalate Dehydrogenase"/>
    <property type="match status" value="1"/>
</dbReference>
<dbReference type="Proteomes" id="UP001287286">
    <property type="component" value="Unassembled WGS sequence"/>
</dbReference>
<evidence type="ECO:0000256" key="11">
    <source>
        <dbReference type="ARBA" id="ARBA00030683"/>
    </source>
</evidence>
<dbReference type="EMBL" id="JAWRVI010000020">
    <property type="protein sequence ID" value="KAK4089394.1"/>
    <property type="molecule type" value="Genomic_DNA"/>
</dbReference>
<reference evidence="15 18" key="4">
    <citation type="journal article" date="2024" name="Microbiol. Resour. Announc.">
        <title>Genome annotations for the ascomycete fungi Trichoderma harzianum, Trichoderma aggressivum, and Purpureocillium lilacinum.</title>
        <authorList>
            <person name="Beijen E.P.W."/>
            <person name="Ohm R.A."/>
        </authorList>
    </citation>
    <scope>NUCLEOTIDE SEQUENCE [LARGE SCALE GENOMIC DNA]</scope>
    <source>
        <strain evidence="15 18">CBS 150709</strain>
    </source>
</reference>
<dbReference type="InterPro" id="IPR004434">
    <property type="entry name" value="Isocitrate_DH_NAD"/>
</dbReference>
<dbReference type="PROSITE" id="PS00470">
    <property type="entry name" value="IDH_IMDH"/>
    <property type="match status" value="1"/>
</dbReference>
<dbReference type="Pfam" id="PF00180">
    <property type="entry name" value="Iso_dh"/>
    <property type="match status" value="1"/>
</dbReference>
<feature type="region of interest" description="Disordered" evidence="13">
    <location>
        <begin position="1"/>
        <end position="51"/>
    </location>
</feature>
<evidence type="ECO:0000256" key="8">
    <source>
        <dbReference type="ARBA" id="ARBA00022946"/>
    </source>
</evidence>
<evidence type="ECO:0000256" key="6">
    <source>
        <dbReference type="ARBA" id="ARBA00022532"/>
    </source>
</evidence>
<evidence type="ECO:0000256" key="12">
    <source>
        <dbReference type="ARBA" id="ARBA00071938"/>
    </source>
</evidence>
<keyword evidence="7" id="KW-0460">Magnesium</keyword>
<evidence type="ECO:0000313" key="15">
    <source>
        <dbReference type="EMBL" id="KAK4089394.1"/>
    </source>
</evidence>
<dbReference type="EMBL" id="LCWV01000007">
    <property type="protein sequence ID" value="PWI71686.1"/>
    <property type="molecule type" value="Genomic_DNA"/>
</dbReference>
<dbReference type="SUPFAM" id="SSF53659">
    <property type="entry name" value="Isocitrate/Isopropylmalate dehydrogenase-like"/>
    <property type="match status" value="1"/>
</dbReference>
<keyword evidence="8" id="KW-0809">Transit peptide</keyword>
<dbReference type="Proteomes" id="UP000245956">
    <property type="component" value="Unassembled WGS sequence"/>
</dbReference>
<dbReference type="PANTHER" id="PTHR11835">
    <property type="entry name" value="DECARBOXYLATING DEHYDROGENASES-ISOCITRATE, ISOPROPYLMALATE, TARTRATE"/>
    <property type="match status" value="1"/>
</dbReference>
<evidence type="ECO:0000313" key="16">
    <source>
        <dbReference type="EMBL" id="PWI71686.1"/>
    </source>
</evidence>
<comment type="caution">
    <text evidence="16">The sequence shown here is derived from an EMBL/GenBank/DDBJ whole genome shotgun (WGS) entry which is preliminary data.</text>
</comment>
<comment type="catalytic activity">
    <reaction evidence="1">
        <text>D-threo-isocitrate + NAD(+) = 2-oxoglutarate + CO2 + NADH</text>
        <dbReference type="Rhea" id="RHEA:23632"/>
        <dbReference type="ChEBI" id="CHEBI:15562"/>
        <dbReference type="ChEBI" id="CHEBI:16526"/>
        <dbReference type="ChEBI" id="CHEBI:16810"/>
        <dbReference type="ChEBI" id="CHEBI:57540"/>
        <dbReference type="ChEBI" id="CHEBI:57945"/>
        <dbReference type="EC" id="1.1.1.41"/>
    </reaction>
</comment>
<evidence type="ECO:0000256" key="9">
    <source>
        <dbReference type="ARBA" id="ARBA00023128"/>
    </source>
</evidence>
<evidence type="ECO:0000259" key="14">
    <source>
        <dbReference type="SMART" id="SM01329"/>
    </source>
</evidence>
<comment type="subcellular location">
    <subcellularLocation>
        <location evidence="2">Mitochondrion</location>
    </subcellularLocation>
</comment>
<evidence type="ECO:0000256" key="4">
    <source>
        <dbReference type="ARBA" id="ARBA00011567"/>
    </source>
</evidence>
<feature type="compositionally biased region" description="Low complexity" evidence="13">
    <location>
        <begin position="13"/>
        <end position="31"/>
    </location>
</feature>
<gene>
    <name evidence="16" type="ORF">PCL_11780</name>
    <name evidence="15" type="ORF">Purlil1_6383</name>
</gene>
<evidence type="ECO:0000256" key="5">
    <source>
        <dbReference type="ARBA" id="ARBA00013012"/>
    </source>
</evidence>
<dbReference type="InterPro" id="IPR024084">
    <property type="entry name" value="IsoPropMal-DH-like_dom"/>
</dbReference>
<keyword evidence="6" id="KW-0816">Tricarboxylic acid cycle</keyword>
<protein>
    <recommendedName>
        <fullName evidence="12">Isocitrate dehydrogenase [NAD] subunit 1, mitochondrial</fullName>
        <ecNumber evidence="5">1.1.1.41</ecNumber>
    </recommendedName>
    <alternativeName>
        <fullName evidence="11">Isocitric dehydrogenase</fullName>
    </alternativeName>
    <alternativeName>
        <fullName evidence="10">NAD(+)-specific ICDH</fullName>
    </alternativeName>
</protein>
<evidence type="ECO:0000256" key="7">
    <source>
        <dbReference type="ARBA" id="ARBA00022842"/>
    </source>
</evidence>
<evidence type="ECO:0000256" key="13">
    <source>
        <dbReference type="SAM" id="MobiDB-lite"/>
    </source>
</evidence>
<evidence type="ECO:0000256" key="10">
    <source>
        <dbReference type="ARBA" id="ARBA00030631"/>
    </source>
</evidence>
<dbReference type="AlphaFoldDB" id="A0A2U3EAZ1"/>
<keyword evidence="18" id="KW-1185">Reference proteome</keyword>
<sequence>MVEQQRRGRTLCRDGLSARGGRLGAGSHSALFPTRSGRTAAPNSLEANPELQAQEKKKKILEGPAPAMAAAAARPKLGNGEAIGGLLAGQRERSMLGALASGIDDGSAAGIALLLLLLLPLLSLPRLPPPPPTCATYLTHTLLHTVGEPHSPCPSFFPPPRRRPSRLLLSPLPVYAPTPSPRRIILSPPHADTPEAGGSSGGCASLGTGTEAIARRALSCGIGPNPSTPHSTRPPGRTEMAGGTNKEGEVTSRARSSYVLRGATTAAAGQPQHLAARSFATVQSDIFKPAKFGGKYTVTLIPGDGIGAEVAESVKTIFKADNVPVEWEQIEVSGIDSVGAGRTEDAFRESVASLKRNKLGLKGILHTPISRSGHQSFNVAMRQELDIYASISLIKNIPGYETRHKDVDLCIIRENTEGEYSGLEHQSVPGVVESLKIITRAKSERIAKFAFAFALANGRSKVTCIHKANIMKLADGLFRSTFHSVAKEYPTLEVNDMIVDNASMQAVSRPQQFDVMVMPNLYGGILSNIGAALVGGPGIVPGCNMGRDVAVFEPGCRHVGLDIKGKDQANPTALILSGSMLLRHLGLDDHANRISKAVYGVIAEGKVRTRDMGGESTTHEFTKAILDKMETI</sequence>
<dbReference type="EC" id="1.1.1.41" evidence="5"/>
<evidence type="ECO:0000256" key="1">
    <source>
        <dbReference type="ARBA" id="ARBA00000837"/>
    </source>
</evidence>
<dbReference type="SMART" id="SM01329">
    <property type="entry name" value="Iso_dh"/>
    <property type="match status" value="1"/>
</dbReference>
<evidence type="ECO:0000256" key="3">
    <source>
        <dbReference type="ARBA" id="ARBA00007769"/>
    </source>
</evidence>
<evidence type="ECO:0000313" key="18">
    <source>
        <dbReference type="Proteomes" id="UP001287286"/>
    </source>
</evidence>
<comment type="similarity">
    <text evidence="3">Belongs to the isocitrate and isopropylmalate dehydrogenases family.</text>
</comment>
<reference evidence="16" key="1">
    <citation type="submission" date="2015-05" db="EMBL/GenBank/DDBJ databases">
        <authorList>
            <person name="Wang D.B."/>
            <person name="Wang M."/>
        </authorList>
    </citation>
    <scope>NUCLEOTIDE SEQUENCE</scope>
    <source>
        <strain evidence="16">36-1</strain>
    </source>
</reference>
<reference evidence="16 17" key="2">
    <citation type="journal article" date="2016" name="Front. Microbiol.">
        <title>Genome and transcriptome sequences reveal the specific parasitism of the nematophagous Purpureocillium lilacinum 36-1.</title>
        <authorList>
            <person name="Xie J."/>
            <person name="Li S."/>
            <person name="Mo C."/>
            <person name="Xiao X."/>
            <person name="Peng D."/>
            <person name="Wang G."/>
            <person name="Xiao Y."/>
        </authorList>
    </citation>
    <scope>NUCLEOTIDE SEQUENCE [LARGE SCALE GENOMIC DNA]</scope>
    <source>
        <strain evidence="16 17">36-1</strain>
    </source>
</reference>
<dbReference type="PANTHER" id="PTHR11835:SF42">
    <property type="entry name" value="ISOCITRATE DEHYDROGENASE [NAD] SUBUNIT BETA, MITOCHONDRIAL"/>
    <property type="match status" value="1"/>
</dbReference>
<reference evidence="15" key="3">
    <citation type="submission" date="2023-11" db="EMBL/GenBank/DDBJ databases">
        <authorList>
            <person name="Beijen E."/>
            <person name="Ohm R.A."/>
        </authorList>
    </citation>
    <scope>NUCLEOTIDE SEQUENCE</scope>
    <source>
        <strain evidence="15">CBS 150709</strain>
    </source>
</reference>
<proteinExistence type="inferred from homology"/>
<dbReference type="GO" id="GO:0000287">
    <property type="term" value="F:magnesium ion binding"/>
    <property type="evidence" value="ECO:0007669"/>
    <property type="project" value="InterPro"/>
</dbReference>
<accession>A0A2U3EAZ1</accession>
<dbReference type="GO" id="GO:0005739">
    <property type="term" value="C:mitochondrion"/>
    <property type="evidence" value="ECO:0007669"/>
    <property type="project" value="UniProtKB-SubCell"/>
</dbReference>
<dbReference type="NCBIfam" id="TIGR00175">
    <property type="entry name" value="mito_nad_idh"/>
    <property type="match status" value="1"/>
</dbReference>
<dbReference type="GO" id="GO:0006102">
    <property type="term" value="P:isocitrate metabolic process"/>
    <property type="evidence" value="ECO:0007669"/>
    <property type="project" value="TreeGrafter"/>
</dbReference>
<dbReference type="InterPro" id="IPR019818">
    <property type="entry name" value="IsoCit/isopropylmalate_DH_CS"/>
</dbReference>